<reference evidence="2" key="2">
    <citation type="submission" date="2020-09" db="EMBL/GenBank/DDBJ databases">
        <authorList>
            <person name="Sun Q."/>
            <person name="Kim S."/>
        </authorList>
    </citation>
    <scope>NUCLEOTIDE SEQUENCE</scope>
    <source>
        <strain evidence="2">KCTC 42731</strain>
    </source>
</reference>
<proteinExistence type="predicted"/>
<keyword evidence="3" id="KW-1185">Reference proteome</keyword>
<reference evidence="2" key="1">
    <citation type="journal article" date="2014" name="Int. J. Syst. Evol. Microbiol.">
        <title>Complete genome sequence of Corynebacterium casei LMG S-19264T (=DSM 44701T), isolated from a smear-ripened cheese.</title>
        <authorList>
            <consortium name="US DOE Joint Genome Institute (JGI-PGF)"/>
            <person name="Walter F."/>
            <person name="Albersmeier A."/>
            <person name="Kalinowski J."/>
            <person name="Ruckert C."/>
        </authorList>
    </citation>
    <scope>NUCLEOTIDE SEQUENCE</scope>
    <source>
        <strain evidence="2">KCTC 42731</strain>
    </source>
</reference>
<dbReference type="EMBL" id="BNCK01000004">
    <property type="protein sequence ID" value="GHF91453.1"/>
    <property type="molecule type" value="Genomic_DNA"/>
</dbReference>
<gene>
    <name evidence="2" type="ORF">GCM10017161_19120</name>
</gene>
<evidence type="ECO:0000313" key="3">
    <source>
        <dbReference type="Proteomes" id="UP000623842"/>
    </source>
</evidence>
<feature type="transmembrane region" description="Helical" evidence="1">
    <location>
        <begin position="88"/>
        <end position="105"/>
    </location>
</feature>
<name>A0A919BHD4_9GAMM</name>
<dbReference type="AlphaFoldDB" id="A0A919BHD4"/>
<keyword evidence="1" id="KW-0812">Transmembrane</keyword>
<organism evidence="2 3">
    <name type="scientific">Thalassotalea marina</name>
    <dbReference type="NCBI Taxonomy" id="1673741"/>
    <lineage>
        <taxon>Bacteria</taxon>
        <taxon>Pseudomonadati</taxon>
        <taxon>Pseudomonadota</taxon>
        <taxon>Gammaproteobacteria</taxon>
        <taxon>Alteromonadales</taxon>
        <taxon>Colwelliaceae</taxon>
        <taxon>Thalassotalea</taxon>
    </lineage>
</organism>
<dbReference type="Proteomes" id="UP000623842">
    <property type="component" value="Unassembled WGS sequence"/>
</dbReference>
<keyword evidence="1" id="KW-0472">Membrane</keyword>
<comment type="caution">
    <text evidence="2">The sequence shown here is derived from an EMBL/GenBank/DDBJ whole genome shotgun (WGS) entry which is preliminary data.</text>
</comment>
<evidence type="ECO:0000256" key="1">
    <source>
        <dbReference type="SAM" id="Phobius"/>
    </source>
</evidence>
<sequence length="107" mass="12329">MKVHELKSILTVLAPNKRRGLGVFTLAEQTDLEPATLRKYLNKHQNYFVKIPNSQLYTINRHGDGKGDITQISAHYNARLNKQKRDQYLCLFTVFISLLSILITTNQ</sequence>
<evidence type="ECO:0000313" key="2">
    <source>
        <dbReference type="EMBL" id="GHF91453.1"/>
    </source>
</evidence>
<keyword evidence="1" id="KW-1133">Transmembrane helix</keyword>
<protein>
    <submittedName>
        <fullName evidence="2">Uncharacterized protein</fullName>
    </submittedName>
</protein>
<accession>A0A919BHD4</accession>
<dbReference type="RefSeq" id="WP_189769747.1">
    <property type="nucleotide sequence ID" value="NZ_BNCK01000004.1"/>
</dbReference>